<dbReference type="RefSeq" id="WP_012149649.1">
    <property type="nucleotide sequence ID" value="NC_009881.1"/>
</dbReference>
<organism evidence="1 2">
    <name type="scientific">Rickettsia akari (strain Hartford)</name>
    <dbReference type="NCBI Taxonomy" id="293614"/>
    <lineage>
        <taxon>Bacteria</taxon>
        <taxon>Pseudomonadati</taxon>
        <taxon>Pseudomonadota</taxon>
        <taxon>Alphaproteobacteria</taxon>
        <taxon>Rickettsiales</taxon>
        <taxon>Rickettsiaceae</taxon>
        <taxon>Rickettsieae</taxon>
        <taxon>Rickettsia</taxon>
        <taxon>spotted fever group</taxon>
    </lineage>
</organism>
<accession>A8GNP3</accession>
<reference evidence="1" key="1">
    <citation type="submission" date="2007-09" db="EMBL/GenBank/DDBJ databases">
        <title>Complete Genome Sequence of Rickettsia akari.</title>
        <authorList>
            <person name="Madan A."/>
            <person name="Fahey J."/>
            <person name="Helton E."/>
            <person name="Ketteman M."/>
            <person name="Madan A."/>
            <person name="Rodrigues S."/>
            <person name="Sanchez A."/>
            <person name="Whiting M."/>
            <person name="Dasch G."/>
            <person name="Eremeeva M."/>
        </authorList>
    </citation>
    <scope>NUCLEOTIDE SEQUENCE</scope>
    <source>
        <strain evidence="1">Hartford</strain>
    </source>
</reference>
<keyword evidence="2" id="KW-1185">Reference proteome</keyword>
<evidence type="ECO:0000313" key="2">
    <source>
        <dbReference type="Proteomes" id="UP000006830"/>
    </source>
</evidence>
<protein>
    <submittedName>
        <fullName evidence="1">Uncharacterized protein</fullName>
    </submittedName>
</protein>
<sequence>MLYSYFEVHAKAFFITSSYSSIKPLNALLLPVNNAHLKVFAIFKKFCVKVQILS</sequence>
<gene>
    <name evidence="1" type="ordered locus">A1C_03705</name>
</gene>
<proteinExistence type="predicted"/>
<dbReference type="KEGG" id="rak:A1C_03705"/>
<evidence type="ECO:0000313" key="1">
    <source>
        <dbReference type="EMBL" id="ABV75018.1"/>
    </source>
</evidence>
<name>A8GNP3_RICAH</name>
<dbReference type="Proteomes" id="UP000006830">
    <property type="component" value="Chromosome"/>
</dbReference>
<dbReference type="AlphaFoldDB" id="A8GNP3"/>
<dbReference type="HOGENOM" id="CLU_3047495_0_0_5"/>
<dbReference type="EMBL" id="CP000847">
    <property type="protein sequence ID" value="ABV75018.1"/>
    <property type="molecule type" value="Genomic_DNA"/>
</dbReference>